<sequence length="296" mass="32833">MIKVLGLGDNVVDKYMHIRTMYPGGNALNIAATAQIMGEQAAYLGMFGDDDAGMHVYDTIRKMGIDTLHCRFKKGENGYAEVKLVDGDRTFIGSNQGGVSKEYPLDLTEIDYAYIAQYDLCHTSIFSYTEPYLERLSQMTTFLSMDFSNRYDDEYLKANCPYIDCAAISCGNASKEKVEEEIKKIVSYGCRHIVIATRGSKGAVVYVDGKIYEQSPCLIKAVDTMAAGDSFIASFLIHYLAGMKDVREFPADSGKNGITTISEYKDLCVRSSLYQAAIFASQQCQKDGSFGYGKKF</sequence>
<dbReference type="EMBL" id="JACRSZ010000006">
    <property type="protein sequence ID" value="MBC8572842.1"/>
    <property type="molecule type" value="Genomic_DNA"/>
</dbReference>
<evidence type="ECO:0000256" key="2">
    <source>
        <dbReference type="ARBA" id="ARBA00022679"/>
    </source>
</evidence>
<dbReference type="InterPro" id="IPR050306">
    <property type="entry name" value="PfkB_Carbo_kinase"/>
</dbReference>
<proteinExistence type="inferred from homology"/>
<keyword evidence="6" id="KW-1185">Reference proteome</keyword>
<dbReference type="Pfam" id="PF00294">
    <property type="entry name" value="PfkB"/>
    <property type="match status" value="1"/>
</dbReference>
<keyword evidence="2" id="KW-0808">Transferase</keyword>
<name>A0ABR7N8W6_9FIRM</name>
<dbReference type="PANTHER" id="PTHR43085:SF41">
    <property type="entry name" value="FRUCTOSELYSINE 6-KINASE"/>
    <property type="match status" value="1"/>
</dbReference>
<evidence type="ECO:0000259" key="4">
    <source>
        <dbReference type="Pfam" id="PF00294"/>
    </source>
</evidence>
<dbReference type="PANTHER" id="PTHR43085">
    <property type="entry name" value="HEXOKINASE FAMILY MEMBER"/>
    <property type="match status" value="1"/>
</dbReference>
<dbReference type="SUPFAM" id="SSF53613">
    <property type="entry name" value="Ribokinase-like"/>
    <property type="match status" value="1"/>
</dbReference>
<evidence type="ECO:0000256" key="1">
    <source>
        <dbReference type="ARBA" id="ARBA00010688"/>
    </source>
</evidence>
<comment type="similarity">
    <text evidence="1">Belongs to the carbohydrate kinase PfkB family.</text>
</comment>
<evidence type="ECO:0000313" key="5">
    <source>
        <dbReference type="EMBL" id="MBC8572842.1"/>
    </source>
</evidence>
<dbReference type="Proteomes" id="UP000657421">
    <property type="component" value="Unassembled WGS sequence"/>
</dbReference>
<protein>
    <submittedName>
        <fullName evidence="5">Carbohydrate kinase</fullName>
    </submittedName>
</protein>
<reference evidence="5 6" key="1">
    <citation type="submission" date="2020-08" db="EMBL/GenBank/DDBJ databases">
        <title>Genome public.</title>
        <authorList>
            <person name="Liu C."/>
            <person name="Sun Q."/>
        </authorList>
    </citation>
    <scope>NUCLEOTIDE SEQUENCE [LARGE SCALE GENOMIC DNA]</scope>
    <source>
        <strain evidence="5 6">NSJ-46</strain>
    </source>
</reference>
<dbReference type="RefSeq" id="WP_249307871.1">
    <property type="nucleotide sequence ID" value="NZ_JACRSZ010000006.1"/>
</dbReference>
<dbReference type="GO" id="GO:0016301">
    <property type="term" value="F:kinase activity"/>
    <property type="evidence" value="ECO:0007669"/>
    <property type="project" value="UniProtKB-KW"/>
</dbReference>
<gene>
    <name evidence="5" type="ORF">H8716_07080</name>
</gene>
<dbReference type="InterPro" id="IPR011611">
    <property type="entry name" value="PfkB_dom"/>
</dbReference>
<evidence type="ECO:0000256" key="3">
    <source>
        <dbReference type="ARBA" id="ARBA00022777"/>
    </source>
</evidence>
<feature type="domain" description="Carbohydrate kinase PfkB" evidence="4">
    <location>
        <begin position="17"/>
        <end position="244"/>
    </location>
</feature>
<organism evidence="5 6">
    <name type="scientific">Jingyaoa shaoxingensis</name>
    <dbReference type="NCBI Taxonomy" id="2763671"/>
    <lineage>
        <taxon>Bacteria</taxon>
        <taxon>Bacillati</taxon>
        <taxon>Bacillota</taxon>
        <taxon>Clostridia</taxon>
        <taxon>Lachnospirales</taxon>
        <taxon>Lachnospiraceae</taxon>
        <taxon>Jingyaoa</taxon>
    </lineage>
</organism>
<accession>A0ABR7N8W6</accession>
<dbReference type="InterPro" id="IPR029056">
    <property type="entry name" value="Ribokinase-like"/>
</dbReference>
<evidence type="ECO:0000313" key="6">
    <source>
        <dbReference type="Proteomes" id="UP000657421"/>
    </source>
</evidence>
<keyword evidence="3 5" id="KW-0418">Kinase</keyword>
<comment type="caution">
    <text evidence="5">The sequence shown here is derived from an EMBL/GenBank/DDBJ whole genome shotgun (WGS) entry which is preliminary data.</text>
</comment>
<dbReference type="Gene3D" id="3.40.1190.20">
    <property type="match status" value="1"/>
</dbReference>